<dbReference type="PROSITE" id="PS50404">
    <property type="entry name" value="GST_NTER"/>
    <property type="match status" value="1"/>
</dbReference>
<reference evidence="2 3" key="1">
    <citation type="submission" date="2016-10" db="EMBL/GenBank/DDBJ databases">
        <title>Genome sequence of the basidiomycete white-rot fungus Trametes pubescens.</title>
        <authorList>
            <person name="Makela M.R."/>
            <person name="Granchi Z."/>
            <person name="Peng M."/>
            <person name="De Vries R.P."/>
            <person name="Grigoriev I."/>
            <person name="Riley R."/>
            <person name="Hilden K."/>
        </authorList>
    </citation>
    <scope>NUCLEOTIDE SEQUENCE [LARGE SCALE GENOMIC DNA]</scope>
    <source>
        <strain evidence="2 3">FBCC735</strain>
    </source>
</reference>
<dbReference type="PANTHER" id="PTHR43968:SF6">
    <property type="entry name" value="GLUTATHIONE S-TRANSFERASE OMEGA"/>
    <property type="match status" value="1"/>
</dbReference>
<evidence type="ECO:0000259" key="1">
    <source>
        <dbReference type="PROSITE" id="PS50404"/>
    </source>
</evidence>
<dbReference type="SUPFAM" id="SSF52833">
    <property type="entry name" value="Thioredoxin-like"/>
    <property type="match status" value="1"/>
</dbReference>
<gene>
    <name evidence="2" type="ORF">TRAPUB_10607</name>
</gene>
<dbReference type="OMA" id="WKDMASW"/>
<feature type="domain" description="GST N-terminal" evidence="1">
    <location>
        <begin position="82"/>
        <end position="173"/>
    </location>
</feature>
<dbReference type="OrthoDB" id="4951845at2759"/>
<accession>A0A1M2VZ35</accession>
<keyword evidence="3" id="KW-1185">Reference proteome</keyword>
<dbReference type="STRING" id="154538.A0A1M2VZ35"/>
<dbReference type="Gene3D" id="1.20.1050.10">
    <property type="match status" value="1"/>
</dbReference>
<dbReference type="GO" id="GO:0005737">
    <property type="term" value="C:cytoplasm"/>
    <property type="evidence" value="ECO:0007669"/>
    <property type="project" value="TreeGrafter"/>
</dbReference>
<protein>
    <recommendedName>
        <fullName evidence="1">GST N-terminal domain-containing protein</fullName>
    </recommendedName>
</protein>
<dbReference type="PANTHER" id="PTHR43968">
    <property type="match status" value="1"/>
</dbReference>
<dbReference type="Gene3D" id="3.40.30.10">
    <property type="entry name" value="Glutaredoxin"/>
    <property type="match status" value="1"/>
</dbReference>
<dbReference type="EMBL" id="MNAD01000447">
    <property type="protein sequence ID" value="OJT12772.1"/>
    <property type="molecule type" value="Genomic_DNA"/>
</dbReference>
<dbReference type="InterPro" id="IPR036282">
    <property type="entry name" value="Glutathione-S-Trfase_C_sf"/>
</dbReference>
<proteinExistence type="predicted"/>
<name>A0A1M2VZ35_TRAPU</name>
<dbReference type="SUPFAM" id="SSF47616">
    <property type="entry name" value="GST C-terminal domain-like"/>
    <property type="match status" value="1"/>
</dbReference>
<dbReference type="InterPro" id="IPR050983">
    <property type="entry name" value="GST_Omega/HSP26"/>
</dbReference>
<dbReference type="Pfam" id="PF22041">
    <property type="entry name" value="GST_C_7"/>
    <property type="match status" value="1"/>
</dbReference>
<dbReference type="InterPro" id="IPR036249">
    <property type="entry name" value="Thioredoxin-like_sf"/>
</dbReference>
<sequence>MALYVLDSTILRLCHAQADLRIDGEQRKVDVCLTRSVYKTYGHGYGPTQGIFQSAATLSRQIPTPSTTHIEMPEPIIFYDIPSQGTALKAWSPNTWKTRYTLNIKGIPYKTVWVDYPDIEPLMRKIGALPTDTKANGAPHYTLPAIYDPNTKTALAESALIAHYLDKTYPDTPRLIPAGTAALHAAFTQAFFTVLVKALLPITIPATADHLPPRSEAYFRATREVIFGGPLQELAPPGPKREKHWAEVKKAFATFAQWLQADGVDKPFFLGDKIGYADVTVASFTVWIRIVLGEDSKEWADLKTWDGGRWVTYMDAFKKYEYVDAGEAVVL</sequence>
<dbReference type="InterPro" id="IPR004045">
    <property type="entry name" value="Glutathione_S-Trfase_N"/>
</dbReference>
<comment type="caution">
    <text evidence="2">The sequence shown here is derived from an EMBL/GenBank/DDBJ whole genome shotgun (WGS) entry which is preliminary data.</text>
</comment>
<organism evidence="2 3">
    <name type="scientific">Trametes pubescens</name>
    <name type="common">White-rot fungus</name>
    <dbReference type="NCBI Taxonomy" id="154538"/>
    <lineage>
        <taxon>Eukaryota</taxon>
        <taxon>Fungi</taxon>
        <taxon>Dikarya</taxon>
        <taxon>Basidiomycota</taxon>
        <taxon>Agaricomycotina</taxon>
        <taxon>Agaricomycetes</taxon>
        <taxon>Polyporales</taxon>
        <taxon>Polyporaceae</taxon>
        <taxon>Trametes</taxon>
    </lineage>
</organism>
<dbReference type="Proteomes" id="UP000184267">
    <property type="component" value="Unassembled WGS sequence"/>
</dbReference>
<dbReference type="AlphaFoldDB" id="A0A1M2VZ35"/>
<evidence type="ECO:0000313" key="3">
    <source>
        <dbReference type="Proteomes" id="UP000184267"/>
    </source>
</evidence>
<evidence type="ECO:0000313" key="2">
    <source>
        <dbReference type="EMBL" id="OJT12772.1"/>
    </source>
</evidence>
<dbReference type="Pfam" id="PF13409">
    <property type="entry name" value="GST_N_2"/>
    <property type="match status" value="1"/>
</dbReference>
<dbReference type="InterPro" id="IPR054416">
    <property type="entry name" value="GST_UstS-like_C"/>
</dbReference>